<proteinExistence type="predicted"/>
<keyword evidence="1" id="KW-0732">Signal</keyword>
<evidence type="ECO:0000313" key="2">
    <source>
        <dbReference type="EMBL" id="JAC59005.1"/>
    </source>
</evidence>
<reference evidence="2" key="1">
    <citation type="journal article" date="2014" name="PLoS ONE">
        <title>Proteomic Analysis of Cattle Tick Rhipicephalus (Boophilus) microplus Saliva: A Comparison between Partially and Fully Engorged Females.</title>
        <authorList>
            <person name="Tirloni L."/>
            <person name="Reck J."/>
            <person name="Terra R.M."/>
            <person name="Martins J.R."/>
            <person name="Mulenga A."/>
            <person name="Sherman N.E."/>
            <person name="Fox J.W."/>
            <person name="Yates J.R.III."/>
            <person name="Termignoni C."/>
            <person name="Pinto A.F."/>
            <person name="da Silva Vaz I.Jr."/>
        </authorList>
    </citation>
    <scope>NUCLEOTIDE SEQUENCE</scope>
</reference>
<dbReference type="EMBL" id="GBBR01000057">
    <property type="protein sequence ID" value="JAC59005.1"/>
    <property type="molecule type" value="Transcribed_RNA"/>
</dbReference>
<feature type="chain" id="PRO_5035983132" evidence="1">
    <location>
        <begin position="23"/>
        <end position="66"/>
    </location>
</feature>
<reference evidence="3" key="2">
    <citation type="submission" date="2019-09" db="EMBL/GenBank/DDBJ databases">
        <title>Organ-specific transcriptomic study of the physiology of the cattle tick, Rhipicephalus microplus.</title>
        <authorList>
            <person name="Tirloni L."/>
            <person name="Braz G."/>
            <person name="Gandara A.C.P."/>
            <person name="Sabadin G.A."/>
            <person name="da Silva R.M."/>
            <person name="Guizzo M.G."/>
            <person name="Machado J.A."/>
            <person name="Costa E.P."/>
            <person name="Gomes H.F."/>
            <person name="Moraes J."/>
            <person name="Mota M.B.S."/>
            <person name="Mesquita R.D."/>
            <person name="Alvarenga P.H."/>
            <person name="Alves F."/>
            <person name="Seixas A."/>
            <person name="da Fonseca R.N."/>
            <person name="Fogaca A."/>
            <person name="Logullo C."/>
            <person name="Tanaka A."/>
            <person name="Daffre S."/>
            <person name="Termignoni C."/>
            <person name="Vaz I.S.Jr."/>
            <person name="Oliveira P.L."/>
            <person name="Ribeiro J.M."/>
        </authorList>
    </citation>
    <scope>NUCLEOTIDE SEQUENCE</scope>
    <source>
        <strain evidence="3">Porto Alegre</strain>
    </source>
</reference>
<dbReference type="AlphaFoldDB" id="A0A034WXQ7"/>
<evidence type="ECO:0000256" key="1">
    <source>
        <dbReference type="SAM" id="SignalP"/>
    </source>
</evidence>
<protein>
    <submittedName>
        <fullName evidence="3">Putative conserved secreted protein</fullName>
    </submittedName>
    <submittedName>
        <fullName evidence="2">Secreted protein 16</fullName>
    </submittedName>
</protein>
<dbReference type="EMBL" id="GHWJ01002583">
    <property type="protein sequence ID" value="NOV35320.1"/>
    <property type="molecule type" value="Transcribed_RNA"/>
</dbReference>
<name>A0A034WXQ7_RHIMP</name>
<accession>A0A034WXQ7</accession>
<evidence type="ECO:0000313" key="3">
    <source>
        <dbReference type="EMBL" id="NOV35320.1"/>
    </source>
</evidence>
<sequence length="66" mass="6913">MKLMVTLIAFAIVGVLLHNSSAAPAGQLAGASPEEAERTVRYNNDAVARVSVACVNNICTVSQLKK</sequence>
<organism evidence="2">
    <name type="scientific">Rhipicephalus microplus</name>
    <name type="common">Cattle tick</name>
    <name type="synonym">Boophilus microplus</name>
    <dbReference type="NCBI Taxonomy" id="6941"/>
    <lineage>
        <taxon>Eukaryota</taxon>
        <taxon>Metazoa</taxon>
        <taxon>Ecdysozoa</taxon>
        <taxon>Arthropoda</taxon>
        <taxon>Chelicerata</taxon>
        <taxon>Arachnida</taxon>
        <taxon>Acari</taxon>
        <taxon>Parasitiformes</taxon>
        <taxon>Ixodida</taxon>
        <taxon>Ixodoidea</taxon>
        <taxon>Ixodidae</taxon>
        <taxon>Rhipicephalinae</taxon>
        <taxon>Rhipicephalus</taxon>
        <taxon>Boophilus</taxon>
    </lineage>
</organism>
<feature type="signal peptide" evidence="1">
    <location>
        <begin position="1"/>
        <end position="22"/>
    </location>
</feature>